<dbReference type="InterPro" id="IPR008816">
    <property type="entry name" value="Gly_zipper_2TM_dom"/>
</dbReference>
<dbReference type="EMBL" id="CP000614">
    <property type="protein sequence ID" value="ABO54142.1"/>
    <property type="molecule type" value="Genomic_DNA"/>
</dbReference>
<dbReference type="eggNOG" id="ENOG5033E8G">
    <property type="taxonomic scope" value="Bacteria"/>
</dbReference>
<accession>A4JCY9</accession>
<evidence type="ECO:0000313" key="3">
    <source>
        <dbReference type="Proteomes" id="UP000002287"/>
    </source>
</evidence>
<reference evidence="3" key="1">
    <citation type="submission" date="2007-03" db="EMBL/GenBank/DDBJ databases">
        <title>Complete sequence of chromosome 1 of Burkholderia vietnamiensis G4.</title>
        <authorList>
            <consortium name="US DOE Joint Genome Institute"/>
            <person name="Copeland A."/>
            <person name="Lucas S."/>
            <person name="Lapidus A."/>
            <person name="Barry K."/>
            <person name="Detter J.C."/>
            <person name="Glavina del Rio T."/>
            <person name="Hammon N."/>
            <person name="Israni S."/>
            <person name="Dalin E."/>
            <person name="Tice H."/>
            <person name="Pitluck S."/>
            <person name="Chain P."/>
            <person name="Malfatti S."/>
            <person name="Shin M."/>
            <person name="Vergez L."/>
            <person name="Schmutz J."/>
            <person name="Larimer F."/>
            <person name="Land M."/>
            <person name="Hauser L."/>
            <person name="Kyrpides N."/>
            <person name="Tiedje J."/>
            <person name="Richardson P."/>
        </authorList>
    </citation>
    <scope>NUCLEOTIDE SEQUENCE [LARGE SCALE GENOMIC DNA]</scope>
    <source>
        <strain evidence="3">G4 / LMG 22486</strain>
    </source>
</reference>
<sequence>MHSLDTVVRPPSTTTRTTIMRNSIRRFGVCALLVATVASLSACDSMTRRQRDTAIGAGVGGVAGAAIGGNALSTLGGAAAGGLIGNQVGK</sequence>
<dbReference type="KEGG" id="bvi:Bcep1808_1131"/>
<evidence type="ECO:0000313" key="2">
    <source>
        <dbReference type="EMBL" id="ABO54142.1"/>
    </source>
</evidence>
<dbReference type="Proteomes" id="UP000002287">
    <property type="component" value="Chromosome 1"/>
</dbReference>
<feature type="domain" description="Glycine zipper 2TM" evidence="1">
    <location>
        <begin position="53"/>
        <end position="89"/>
    </location>
</feature>
<evidence type="ECO:0000259" key="1">
    <source>
        <dbReference type="Pfam" id="PF05433"/>
    </source>
</evidence>
<dbReference type="AlphaFoldDB" id="A4JCY9"/>
<dbReference type="HOGENOM" id="CLU_158447_1_1_4"/>
<organism evidence="2 3">
    <name type="scientific">Burkholderia vietnamiensis (strain G4 / LMG 22486)</name>
    <name type="common">Burkholderia cepacia (strain R1808)</name>
    <dbReference type="NCBI Taxonomy" id="269482"/>
    <lineage>
        <taxon>Bacteria</taxon>
        <taxon>Pseudomonadati</taxon>
        <taxon>Pseudomonadota</taxon>
        <taxon>Betaproteobacteria</taxon>
        <taxon>Burkholderiales</taxon>
        <taxon>Burkholderiaceae</taxon>
        <taxon>Burkholderia</taxon>
        <taxon>Burkholderia cepacia complex</taxon>
    </lineage>
</organism>
<protein>
    <submittedName>
        <fullName evidence="2">17 kDa surface antigen</fullName>
    </submittedName>
</protein>
<dbReference type="GO" id="GO:0019867">
    <property type="term" value="C:outer membrane"/>
    <property type="evidence" value="ECO:0007669"/>
    <property type="project" value="InterPro"/>
</dbReference>
<gene>
    <name evidence="2" type="ordered locus">Bcep1808_1131</name>
</gene>
<dbReference type="Pfam" id="PF05433">
    <property type="entry name" value="Rick_17kDa_Anti"/>
    <property type="match status" value="1"/>
</dbReference>
<name>A4JCY9_BURVG</name>
<proteinExistence type="predicted"/>